<proteinExistence type="predicted"/>
<feature type="chain" id="PRO_5043562062" description="Creatinase N-terminal domain-containing protein" evidence="1">
    <location>
        <begin position="25"/>
        <end position="204"/>
    </location>
</feature>
<dbReference type="SUPFAM" id="SSF53092">
    <property type="entry name" value="Creatinase/prolidase N-terminal domain"/>
    <property type="match status" value="1"/>
</dbReference>
<dbReference type="PANTHER" id="PTHR43763">
    <property type="entry name" value="XAA-PRO AMINOPEPTIDASE 1"/>
    <property type="match status" value="1"/>
</dbReference>
<dbReference type="InterPro" id="IPR000587">
    <property type="entry name" value="Creatinase_N"/>
</dbReference>
<dbReference type="Proteomes" id="UP001497623">
    <property type="component" value="Unassembled WGS sequence"/>
</dbReference>
<dbReference type="InterPro" id="IPR029149">
    <property type="entry name" value="Creatin/AminoP/Spt16_N"/>
</dbReference>
<keyword evidence="1" id="KW-0732">Signal</keyword>
<evidence type="ECO:0000256" key="1">
    <source>
        <dbReference type="SAM" id="SignalP"/>
    </source>
</evidence>
<feature type="domain" description="Creatinase N-terminal" evidence="2">
    <location>
        <begin position="81"/>
        <end position="152"/>
    </location>
</feature>
<dbReference type="PANTHER" id="PTHR43763:SF6">
    <property type="entry name" value="XAA-PRO AMINOPEPTIDASE 1"/>
    <property type="match status" value="1"/>
</dbReference>
<evidence type="ECO:0000313" key="3">
    <source>
        <dbReference type="EMBL" id="CAL4109203.1"/>
    </source>
</evidence>
<keyword evidence="4" id="KW-1185">Reference proteome</keyword>
<dbReference type="AlphaFoldDB" id="A0AAV2R4B9"/>
<feature type="signal peptide" evidence="1">
    <location>
        <begin position="1"/>
        <end position="24"/>
    </location>
</feature>
<dbReference type="Gene3D" id="3.40.350.10">
    <property type="entry name" value="Creatinase/prolidase N-terminal domain"/>
    <property type="match status" value="1"/>
</dbReference>
<feature type="non-terminal residue" evidence="3">
    <location>
        <position position="204"/>
    </location>
</feature>
<organism evidence="3 4">
    <name type="scientific">Meganyctiphanes norvegica</name>
    <name type="common">Northern krill</name>
    <name type="synonym">Thysanopoda norvegica</name>
    <dbReference type="NCBI Taxonomy" id="48144"/>
    <lineage>
        <taxon>Eukaryota</taxon>
        <taxon>Metazoa</taxon>
        <taxon>Ecdysozoa</taxon>
        <taxon>Arthropoda</taxon>
        <taxon>Crustacea</taxon>
        <taxon>Multicrustacea</taxon>
        <taxon>Malacostraca</taxon>
        <taxon>Eumalacostraca</taxon>
        <taxon>Eucarida</taxon>
        <taxon>Euphausiacea</taxon>
        <taxon>Euphausiidae</taxon>
        <taxon>Meganyctiphanes</taxon>
    </lineage>
</organism>
<dbReference type="InterPro" id="IPR050422">
    <property type="entry name" value="X-Pro_aminopeptidase_P"/>
</dbReference>
<dbReference type="Pfam" id="PF01321">
    <property type="entry name" value="Creatinase_N"/>
    <property type="match status" value="1"/>
</dbReference>
<reference evidence="3 4" key="1">
    <citation type="submission" date="2024-05" db="EMBL/GenBank/DDBJ databases">
        <authorList>
            <person name="Wallberg A."/>
        </authorList>
    </citation>
    <scope>NUCLEOTIDE SEQUENCE [LARGE SCALE GENOMIC DNA]</scope>
</reference>
<gene>
    <name evidence="3" type="ORF">MNOR_LOCUS19063</name>
</gene>
<comment type="caution">
    <text evidence="3">The sequence shown here is derived from an EMBL/GenBank/DDBJ whole genome shotgun (WGS) entry which is preliminary data.</text>
</comment>
<protein>
    <recommendedName>
        <fullName evidence="2">Creatinase N-terminal domain-containing protein</fullName>
    </recommendedName>
</protein>
<dbReference type="EMBL" id="CAXKWB010013950">
    <property type="protein sequence ID" value="CAL4109203.1"/>
    <property type="molecule type" value="Genomic_DNA"/>
</dbReference>
<sequence length="204" mass="22907">MYGAVVVAGVIAAIATLLTPVCESCGDALLFEEESWFSPAHNRQPIKISRPERSPIPDVVERVNCQPGDTPPPNRVNTTARIDALRKEMLVFGLDAYIIVNEKEKRRDYISGFDGSAGTAVVTSKEAALWTDGRYWLQAEDQLDCHWILMRQDEDNVMTNIECFFRRHLDTLFTGQLVSARPTMFGSGCGFKWKYLNRSSSSLI</sequence>
<name>A0AAV2R4B9_MEGNR</name>
<evidence type="ECO:0000313" key="4">
    <source>
        <dbReference type="Proteomes" id="UP001497623"/>
    </source>
</evidence>
<evidence type="ECO:0000259" key="2">
    <source>
        <dbReference type="Pfam" id="PF01321"/>
    </source>
</evidence>
<accession>A0AAV2R4B9</accession>